<dbReference type="Gene3D" id="3.40.50.150">
    <property type="entry name" value="Vaccinia Virus protein VP39"/>
    <property type="match status" value="1"/>
</dbReference>
<sequence>MNKYDVPLDLSTNNSLSIMLEKIKERSIILEFGPAMGRMTKYLSETLNCDVYIVEIDNEAFVSASRYSKDGMCDNIENFAWKDKFSYLQFDYILFADVLEHLNNPSKVLEISATLLKPDGKILASIPNIAHNSVIIDLIKNKFDYTENGILDKTHQRFFTYDSIINLFEDNDLKPVCFQAVYENVGSTIINNTYDDIDFQISKLLKSRPMADVYQFVVMAVKKAFYDRNNEIINIEKNFETGFGYEPLSIYYDKGTGFSEDQKFTFMRRVNPNGEFIVSIFPTEKIGSFNKLRLDICEYPCVCRLSYFKINDEILIQEQSNAYTSCNEDDFFFTNDPFYLFSGQTVTSIEKIEVAGNIIPLEAAKKINSLIDQINNISQHQLEINKKIIEQITNEKILIEKSKDNLLGKLNTELTINNSLKNDIKKLNEKLNALSDANAKYQDANEKYQKDIEELITVNQRILYLENDLVALKESTCWKITKPLRILGEIKKKVCSGNAWRRKLHKVYLAIPLPFSIKKGIKGAIFTILTPLIKNTETYRIWKNSKLESANGYQYSIEPKLQNHLEGNLSDQYMEQIMKIPLEGPLSGDYISDKNHCYTDIKEEDIKYLAFYLPQYHPFEENNEWWGKGFTEWTNVTKAVPQFVNHYQPRLAGELGYYDLRMISVIQEQISLAKKYGIYGFCIYYYWFDGKTLMETPLKLIKENPQLDIPFCLCWANENWSRRWDGKENDILISQNYDKSFASKFIESVLEYMTDERYIKINGKPLLIIYNANQIPDIRNVIKTWRKIALNKVGELHLLAVDFALSEDTKMSGFDGFIEFPPHSIYQYSMPTINSNVQFINSGCQSIVYDYQQIVREKKYLKKNLDKYYKGIFMAWDNSARKPNAATIYHNYSVAAFKEWLKDISVLTKDRRASGDRFVFINAWNEWAEGTYLEPDRHYGYANLNAVYETFIELRQNSKKIIVVNHDACFAGAQMLALNIIAELRSTFHYEVYTILKNSGPLIDEFKKLSVDVCILSSVSDSEFTEWVTKTHATLAICNTVVSGDVLHKLTNYGISCIALIHEMEKVIHQYSCEKNLHYINEEAVKIIFASSYVKKSADRIEQIAEKKAVIAPQGMYQVNLYLNQRDAIRKEIRVKYGLKENTLIILGVGYGYYRKGTDIFLDIASKMCSTNSNIAFMWVGDLDAETQTLANKVLNNNGLRRQIIMAGKQTDAMKYFAASDIFVLTSREDPFPSVVMEAFYAYLPVIAFRDGGGYVDIIFEQNGSLVPMEDSEKMIDALEELINNPQKLKQKGKNAHEFIAQKFSFTNYIGTLLNLLGEKYEKVSVIIPNYNYADYLPKRIESVLNQTYPVHEIIILDDASTDNSREVIEKYQKMYPLKIRSIFNDINSHNVFKQWKKGIDSSNCDFVWIAEADDLAKPTFLENLIDKFKSDNVVMAYCESIMIDEYGKRIGDNYLSWVNDVDDKLWKSDFVMNGIDFIEKTLSVKNVIPNVSAVLFRKQDFSDAFKMAEEYKVAGDWMFYVQLLKKGEYISFTSSPLNYHRRHSNSVTTDLKAKQHFDEICSVQDYIAQEYSAGILSSKILAFRSEVKNYLKVTDC</sequence>
<dbReference type="Pfam" id="PF14307">
    <property type="entry name" value="Glyco_tran_WbsX"/>
    <property type="match status" value="1"/>
</dbReference>
<dbReference type="Gene3D" id="3.40.50.2000">
    <property type="entry name" value="Glycogen Phosphorylase B"/>
    <property type="match status" value="2"/>
</dbReference>
<dbReference type="SUPFAM" id="SSF53756">
    <property type="entry name" value="UDP-Glycosyltransferase/glycogen phosphorylase"/>
    <property type="match status" value="1"/>
</dbReference>
<dbReference type="CDD" id="cd02440">
    <property type="entry name" value="AdoMet_MTases"/>
    <property type="match status" value="1"/>
</dbReference>
<evidence type="ECO:0000259" key="3">
    <source>
        <dbReference type="Pfam" id="PF00535"/>
    </source>
</evidence>
<gene>
    <name evidence="4" type="ORF">H8S75_19100</name>
</gene>
<name>A0ABR7HA57_9FIRM</name>
<evidence type="ECO:0000259" key="2">
    <source>
        <dbReference type="Pfam" id="PF00534"/>
    </source>
</evidence>
<keyword evidence="5" id="KW-1185">Reference proteome</keyword>
<dbReference type="InterPro" id="IPR001296">
    <property type="entry name" value="Glyco_trans_1"/>
</dbReference>
<accession>A0ABR7HA57</accession>
<dbReference type="EMBL" id="JACOPB010000009">
    <property type="protein sequence ID" value="MBC5710069.1"/>
    <property type="molecule type" value="Genomic_DNA"/>
</dbReference>
<evidence type="ECO:0000313" key="5">
    <source>
        <dbReference type="Proteomes" id="UP000634672"/>
    </source>
</evidence>
<proteinExistence type="predicted"/>
<comment type="caution">
    <text evidence="4">The sequence shown here is derived from an EMBL/GenBank/DDBJ whole genome shotgun (WGS) entry which is preliminary data.</text>
</comment>
<dbReference type="PANTHER" id="PTHR41244:SF1">
    <property type="entry name" value="GLYCOSYLTRANSFERASE"/>
    <property type="match status" value="1"/>
</dbReference>
<evidence type="ECO:0000313" key="4">
    <source>
        <dbReference type="EMBL" id="MBC5710069.1"/>
    </source>
</evidence>
<feature type="domain" description="Glycosyltransferase 2-like" evidence="3">
    <location>
        <begin position="1325"/>
        <end position="1453"/>
    </location>
</feature>
<dbReference type="PANTHER" id="PTHR41244">
    <property type="entry name" value="RHAMNAN SYNTHESIS F"/>
    <property type="match status" value="1"/>
</dbReference>
<dbReference type="CDD" id="cd03801">
    <property type="entry name" value="GT4_PimA-like"/>
    <property type="match status" value="1"/>
</dbReference>
<dbReference type="Proteomes" id="UP000634672">
    <property type="component" value="Unassembled WGS sequence"/>
</dbReference>
<dbReference type="InterPro" id="IPR032719">
    <property type="entry name" value="WbsX"/>
</dbReference>
<dbReference type="Pfam" id="PF13489">
    <property type="entry name" value="Methyltransf_23"/>
    <property type="match status" value="1"/>
</dbReference>
<dbReference type="Gene3D" id="3.20.20.80">
    <property type="entry name" value="Glycosidases"/>
    <property type="match status" value="1"/>
</dbReference>
<dbReference type="Gene3D" id="3.90.550.10">
    <property type="entry name" value="Spore Coat Polysaccharide Biosynthesis Protein SpsA, Chain A"/>
    <property type="match status" value="1"/>
</dbReference>
<dbReference type="SUPFAM" id="SSF53448">
    <property type="entry name" value="Nucleotide-diphospho-sugar transferases"/>
    <property type="match status" value="1"/>
</dbReference>
<organism evidence="4 5">
    <name type="scientific">Hungatella hominis</name>
    <dbReference type="NCBI Taxonomy" id="2763050"/>
    <lineage>
        <taxon>Bacteria</taxon>
        <taxon>Bacillati</taxon>
        <taxon>Bacillota</taxon>
        <taxon>Clostridia</taxon>
        <taxon>Lachnospirales</taxon>
        <taxon>Lachnospiraceae</taxon>
        <taxon>Hungatella</taxon>
    </lineage>
</organism>
<keyword evidence="1" id="KW-0175">Coiled coil</keyword>
<evidence type="ECO:0000256" key="1">
    <source>
        <dbReference type="SAM" id="Coils"/>
    </source>
</evidence>
<dbReference type="CDD" id="cd11579">
    <property type="entry name" value="Glyco_tran_WbsX"/>
    <property type="match status" value="1"/>
</dbReference>
<feature type="coiled-coil region" evidence="1">
    <location>
        <begin position="410"/>
        <end position="458"/>
    </location>
</feature>
<protein>
    <submittedName>
        <fullName evidence="4">Glycoside hydrolase family 99-like domain-containing protein</fullName>
    </submittedName>
</protein>
<dbReference type="SUPFAM" id="SSF53335">
    <property type="entry name" value="S-adenosyl-L-methionine-dependent methyltransferases"/>
    <property type="match status" value="1"/>
</dbReference>
<dbReference type="InterPro" id="IPR029044">
    <property type="entry name" value="Nucleotide-diphossugar_trans"/>
</dbReference>
<feature type="domain" description="Glycosyl transferase family 1" evidence="2">
    <location>
        <begin position="1130"/>
        <end position="1298"/>
    </location>
</feature>
<reference evidence="4 5" key="1">
    <citation type="submission" date="2020-08" db="EMBL/GenBank/DDBJ databases">
        <title>Genome public.</title>
        <authorList>
            <person name="Liu C."/>
            <person name="Sun Q."/>
        </authorList>
    </citation>
    <scope>NUCLEOTIDE SEQUENCE [LARGE SCALE GENOMIC DNA]</scope>
    <source>
        <strain evidence="4 5">NSJ-66</strain>
    </source>
</reference>
<dbReference type="Pfam" id="PF00534">
    <property type="entry name" value="Glycos_transf_1"/>
    <property type="match status" value="1"/>
</dbReference>
<dbReference type="RefSeq" id="WP_187023002.1">
    <property type="nucleotide sequence ID" value="NZ_JACOPB010000009.1"/>
</dbReference>
<dbReference type="InterPro" id="IPR001173">
    <property type="entry name" value="Glyco_trans_2-like"/>
</dbReference>
<dbReference type="InterPro" id="IPR029063">
    <property type="entry name" value="SAM-dependent_MTases_sf"/>
</dbReference>
<dbReference type="Pfam" id="PF00535">
    <property type="entry name" value="Glycos_transf_2"/>
    <property type="match status" value="1"/>
</dbReference>